<comment type="caution">
    <text evidence="2">The sequence shown here is derived from an EMBL/GenBank/DDBJ whole genome shotgun (WGS) entry which is preliminary data.</text>
</comment>
<proteinExistence type="predicted"/>
<dbReference type="EMBL" id="RJVU01063416">
    <property type="protein sequence ID" value="ROJ25264.1"/>
    <property type="molecule type" value="Genomic_DNA"/>
</dbReference>
<dbReference type="OrthoDB" id="5562028at2759"/>
<accession>A0A3N0XQV0</accession>
<dbReference type="AlphaFoldDB" id="A0A3N0XQV0"/>
<keyword evidence="3" id="KW-1185">Reference proteome</keyword>
<organism evidence="2 3">
    <name type="scientific">Anabarilius grahami</name>
    <name type="common">Kanglang fish</name>
    <name type="synonym">Barilius grahami</name>
    <dbReference type="NCBI Taxonomy" id="495550"/>
    <lineage>
        <taxon>Eukaryota</taxon>
        <taxon>Metazoa</taxon>
        <taxon>Chordata</taxon>
        <taxon>Craniata</taxon>
        <taxon>Vertebrata</taxon>
        <taxon>Euteleostomi</taxon>
        <taxon>Actinopterygii</taxon>
        <taxon>Neopterygii</taxon>
        <taxon>Teleostei</taxon>
        <taxon>Ostariophysi</taxon>
        <taxon>Cypriniformes</taxon>
        <taxon>Xenocyprididae</taxon>
        <taxon>Xenocypridinae</taxon>
        <taxon>Xenocypridinae incertae sedis</taxon>
        <taxon>Anabarilius</taxon>
    </lineage>
</organism>
<feature type="region of interest" description="Disordered" evidence="1">
    <location>
        <begin position="116"/>
        <end position="136"/>
    </location>
</feature>
<evidence type="ECO:0000313" key="3">
    <source>
        <dbReference type="Proteomes" id="UP000281406"/>
    </source>
</evidence>
<protein>
    <submittedName>
        <fullName evidence="2">Uncharacterized protein</fullName>
    </submittedName>
</protein>
<feature type="compositionally biased region" description="Polar residues" evidence="1">
    <location>
        <begin position="125"/>
        <end position="136"/>
    </location>
</feature>
<evidence type="ECO:0000313" key="2">
    <source>
        <dbReference type="EMBL" id="ROJ25264.1"/>
    </source>
</evidence>
<gene>
    <name evidence="2" type="ORF">DPX16_20077</name>
</gene>
<dbReference type="Proteomes" id="UP000281406">
    <property type="component" value="Unassembled WGS sequence"/>
</dbReference>
<evidence type="ECO:0000256" key="1">
    <source>
        <dbReference type="SAM" id="MobiDB-lite"/>
    </source>
</evidence>
<name>A0A3N0XQV0_ANAGA</name>
<sequence length="194" mass="20904">MLRLPGQMQKGHRVKWTNVSISELYSCIGLIFYMNMVKMSSLNGSRDVCSPVLRSTKHLGKAIRRRTTVLLGHRLSSIGLVCQANFGPRRCRREPTPQSAYVATSLSASACALPEPPGPPPTVEAENQGSKQRSKDLNSSQLSCQASGSVFTNLDCVSGHQLSCQASGSVFTNLDCVSGHHPCLSLCRLSCPAV</sequence>
<reference evidence="2 3" key="1">
    <citation type="submission" date="2018-10" db="EMBL/GenBank/DDBJ databases">
        <title>Genome assembly for a Yunnan-Guizhou Plateau 3E fish, Anabarilius grahami (Regan), and its evolutionary and genetic applications.</title>
        <authorList>
            <person name="Jiang W."/>
        </authorList>
    </citation>
    <scope>NUCLEOTIDE SEQUENCE [LARGE SCALE GENOMIC DNA]</scope>
    <source>
        <strain evidence="2">AG-KIZ</strain>
        <tissue evidence="2">Muscle</tissue>
    </source>
</reference>